<dbReference type="EMBL" id="JBHTBF010000002">
    <property type="protein sequence ID" value="MFC7317472.1"/>
    <property type="molecule type" value="Genomic_DNA"/>
</dbReference>
<gene>
    <name evidence="1" type="ORF">ACFQPE_11825</name>
</gene>
<organism evidence="1 2">
    <name type="scientific">Halomarina halobia</name>
    <dbReference type="NCBI Taxonomy" id="3033386"/>
    <lineage>
        <taxon>Archaea</taxon>
        <taxon>Methanobacteriati</taxon>
        <taxon>Methanobacteriota</taxon>
        <taxon>Stenosarchaea group</taxon>
        <taxon>Halobacteria</taxon>
        <taxon>Halobacteriales</taxon>
        <taxon>Natronomonadaceae</taxon>
        <taxon>Halomarina</taxon>
    </lineage>
</organism>
<accession>A0ABD6ABB9</accession>
<dbReference type="RefSeq" id="WP_276303281.1">
    <property type="nucleotide sequence ID" value="NZ_CP119992.1"/>
</dbReference>
<keyword evidence="2" id="KW-1185">Reference proteome</keyword>
<proteinExistence type="predicted"/>
<evidence type="ECO:0000313" key="1">
    <source>
        <dbReference type="EMBL" id="MFC7317472.1"/>
    </source>
</evidence>
<comment type="caution">
    <text evidence="1">The sequence shown here is derived from an EMBL/GenBank/DDBJ whole genome shotgun (WGS) entry which is preliminary data.</text>
</comment>
<name>A0ABD6ABB9_9EURY</name>
<sequence length="69" mass="7648">MGYAIMAGPEGVTLRGSGDLIGAHFPRIDAEVRRHYDLRQLPRPRHVGYARVGENDDLDLTLFDAALTI</sequence>
<dbReference type="Proteomes" id="UP001596547">
    <property type="component" value="Unassembled WGS sequence"/>
</dbReference>
<evidence type="ECO:0000313" key="2">
    <source>
        <dbReference type="Proteomes" id="UP001596547"/>
    </source>
</evidence>
<dbReference type="GeneID" id="79315858"/>
<protein>
    <submittedName>
        <fullName evidence="1">Uncharacterized protein</fullName>
    </submittedName>
</protein>
<reference evidence="1 2" key="1">
    <citation type="journal article" date="2019" name="Int. J. Syst. Evol. Microbiol.">
        <title>The Global Catalogue of Microorganisms (GCM) 10K type strain sequencing project: providing services to taxonomists for standard genome sequencing and annotation.</title>
        <authorList>
            <consortium name="The Broad Institute Genomics Platform"/>
            <consortium name="The Broad Institute Genome Sequencing Center for Infectious Disease"/>
            <person name="Wu L."/>
            <person name="Ma J."/>
        </authorList>
    </citation>
    <scope>NUCLEOTIDE SEQUENCE [LARGE SCALE GENOMIC DNA]</scope>
    <source>
        <strain evidence="1 2">PSR21</strain>
    </source>
</reference>
<dbReference type="AlphaFoldDB" id="A0ABD6ABB9"/>